<reference evidence="1" key="1">
    <citation type="submission" date="2021-06" db="EMBL/GenBank/DDBJ databases">
        <authorList>
            <person name="Kallberg Y."/>
            <person name="Tangrot J."/>
            <person name="Rosling A."/>
        </authorList>
    </citation>
    <scope>NUCLEOTIDE SEQUENCE</scope>
    <source>
        <strain evidence="1">FL966</strain>
    </source>
</reference>
<name>A0A9N9NYC4_9GLOM</name>
<evidence type="ECO:0000313" key="2">
    <source>
        <dbReference type="Proteomes" id="UP000789759"/>
    </source>
</evidence>
<protein>
    <submittedName>
        <fullName evidence="1">13292_t:CDS:1</fullName>
    </submittedName>
</protein>
<sequence length="54" mass="6386">QYWCHEGPYGLDKELMNESGNFFESRIEARAYDKVTGRYRYGSWLFIQTSQSIG</sequence>
<feature type="non-terminal residue" evidence="1">
    <location>
        <position position="1"/>
    </location>
</feature>
<comment type="caution">
    <text evidence="1">The sequence shown here is derived from an EMBL/GenBank/DDBJ whole genome shotgun (WGS) entry which is preliminary data.</text>
</comment>
<evidence type="ECO:0000313" key="1">
    <source>
        <dbReference type="EMBL" id="CAG8772198.1"/>
    </source>
</evidence>
<organism evidence="1 2">
    <name type="scientific">Cetraspora pellucida</name>
    <dbReference type="NCBI Taxonomy" id="1433469"/>
    <lineage>
        <taxon>Eukaryota</taxon>
        <taxon>Fungi</taxon>
        <taxon>Fungi incertae sedis</taxon>
        <taxon>Mucoromycota</taxon>
        <taxon>Glomeromycotina</taxon>
        <taxon>Glomeromycetes</taxon>
        <taxon>Diversisporales</taxon>
        <taxon>Gigasporaceae</taxon>
        <taxon>Cetraspora</taxon>
    </lineage>
</organism>
<gene>
    <name evidence="1" type="ORF">CPELLU_LOCUS15930</name>
</gene>
<dbReference type="AlphaFoldDB" id="A0A9N9NYC4"/>
<accession>A0A9N9NYC4</accession>
<keyword evidence="2" id="KW-1185">Reference proteome</keyword>
<proteinExistence type="predicted"/>
<dbReference type="Proteomes" id="UP000789759">
    <property type="component" value="Unassembled WGS sequence"/>
</dbReference>
<dbReference type="EMBL" id="CAJVQA010022101">
    <property type="protein sequence ID" value="CAG8772198.1"/>
    <property type="molecule type" value="Genomic_DNA"/>
</dbReference>